<sequence>MAINMRYLVAVSAIFFSIILSGCGDGSSSSSSQNNEVYSALPEPEEHYGVDFHPAGLFSLSDSGKSKGRIGKAEVSEYSAGTSHDNSEGNWAFGLDKEALTATLGSDAVEGYEKNINGFVSDVVSHPSVIQKLNDVMTSFPMFTGAHVFTEADIDYRVQLTSVSVADGVYTSTGDIKSLIRLNLSVPAIFTKDNSAAVSACSDEIQTLLSENFVQPANAEWSYGLNIVLTFITDNRESTHLYETEHSITDAEMSQVADDFGLILWFLQNLANHDIPSYDIVFSLTPSKSLSDSLGDIQGLAKETENAECQMAIDSVMPEASLIIPLVTSSAALDGDYEYYTHRYSEDLDNLSAGSEYGSSCLHDGDGNIISMGDDSTCSSGSGTYLFSTSGKSKDGTTILSVRTPYEKKVDTRTTKGFCNSSPWNQLRTPRFGRGIRLSLTEWAIHGQVADHWNIHWYQRPGAALTQSAISDAAYLVKIVAQQTLVGGSWWGFAASSASLAYKYASKFDISIAGHKMGGDTNSRMGDLIVALIRFATLSDSVKKYAQSIAISQTVEGVAQMIQTQATGWQDYYSGSHKVCGYQFN</sequence>
<proteinExistence type="predicted"/>
<protein>
    <submittedName>
        <fullName evidence="1">Uncharacterized protein</fullName>
    </submittedName>
</protein>
<reference evidence="1 2" key="1">
    <citation type="submission" date="2019-03" db="EMBL/GenBank/DDBJ databases">
        <title>Genomic Encyclopedia of Type Strains, Phase IV (KMG-IV): sequencing the most valuable type-strain genomes for metagenomic binning, comparative biology and taxonomic classification.</title>
        <authorList>
            <person name="Goeker M."/>
        </authorList>
    </citation>
    <scope>NUCLEOTIDE SEQUENCE [LARGE SCALE GENOMIC DNA]</scope>
    <source>
        <strain evidence="1 2">DSM 24984</strain>
    </source>
</reference>
<dbReference type="EMBL" id="SMGG01000007">
    <property type="protein sequence ID" value="TCK58486.1"/>
    <property type="molecule type" value="Genomic_DNA"/>
</dbReference>
<evidence type="ECO:0000313" key="1">
    <source>
        <dbReference type="EMBL" id="TCK58486.1"/>
    </source>
</evidence>
<gene>
    <name evidence="1" type="ORF">C8D98_2690</name>
</gene>
<dbReference type="RefSeq" id="WP_165871343.1">
    <property type="nucleotide sequence ID" value="NZ_SMGG01000007.1"/>
</dbReference>
<dbReference type="AlphaFoldDB" id="A0A4R1K336"/>
<comment type="caution">
    <text evidence="1">The sequence shown here is derived from an EMBL/GenBank/DDBJ whole genome shotgun (WGS) entry which is preliminary data.</text>
</comment>
<accession>A0A4R1K336</accession>
<dbReference type="Proteomes" id="UP000294614">
    <property type="component" value="Unassembled WGS sequence"/>
</dbReference>
<evidence type="ECO:0000313" key="2">
    <source>
        <dbReference type="Proteomes" id="UP000294614"/>
    </source>
</evidence>
<name>A0A4R1K336_9BACT</name>
<organism evidence="1 2">
    <name type="scientific">Seleniivibrio woodruffii</name>
    <dbReference type="NCBI Taxonomy" id="1078050"/>
    <lineage>
        <taxon>Bacteria</taxon>
        <taxon>Pseudomonadati</taxon>
        <taxon>Deferribacterota</taxon>
        <taxon>Deferribacteres</taxon>
        <taxon>Deferribacterales</taxon>
        <taxon>Geovibrionaceae</taxon>
        <taxon>Seleniivibrio</taxon>
    </lineage>
</organism>
<dbReference type="PROSITE" id="PS51257">
    <property type="entry name" value="PROKAR_LIPOPROTEIN"/>
    <property type="match status" value="1"/>
</dbReference>
<keyword evidence="2" id="KW-1185">Reference proteome</keyword>